<reference evidence="1" key="1">
    <citation type="journal article" date="2015" name="Nature">
        <title>Complex archaea that bridge the gap between prokaryotes and eukaryotes.</title>
        <authorList>
            <person name="Spang A."/>
            <person name="Saw J.H."/>
            <person name="Jorgensen S.L."/>
            <person name="Zaremba-Niedzwiedzka K."/>
            <person name="Martijn J."/>
            <person name="Lind A.E."/>
            <person name="van Eijk R."/>
            <person name="Schleper C."/>
            <person name="Guy L."/>
            <person name="Ettema T.J."/>
        </authorList>
    </citation>
    <scope>NUCLEOTIDE SEQUENCE</scope>
</reference>
<evidence type="ECO:0000313" key="1">
    <source>
        <dbReference type="EMBL" id="KKL63907.1"/>
    </source>
</evidence>
<comment type="caution">
    <text evidence="1">The sequence shown here is derived from an EMBL/GenBank/DDBJ whole genome shotgun (WGS) entry which is preliminary data.</text>
</comment>
<feature type="non-terminal residue" evidence="1">
    <location>
        <position position="1"/>
    </location>
</feature>
<proteinExistence type="predicted"/>
<dbReference type="EMBL" id="LAZR01028009">
    <property type="protein sequence ID" value="KKL63907.1"/>
    <property type="molecule type" value="Genomic_DNA"/>
</dbReference>
<sequence length="25" mass="2920">MAQFRAAFASLDEEYRKLEAMTRGQ</sequence>
<accession>A0A0F9GL83</accession>
<gene>
    <name evidence="1" type="ORF">LCGC14_2170430</name>
</gene>
<dbReference type="AlphaFoldDB" id="A0A0F9GL83"/>
<name>A0A0F9GL83_9ZZZZ</name>
<organism evidence="1">
    <name type="scientific">marine sediment metagenome</name>
    <dbReference type="NCBI Taxonomy" id="412755"/>
    <lineage>
        <taxon>unclassified sequences</taxon>
        <taxon>metagenomes</taxon>
        <taxon>ecological metagenomes</taxon>
    </lineage>
</organism>
<protein>
    <submittedName>
        <fullName evidence="1">Uncharacterized protein</fullName>
    </submittedName>
</protein>